<organism evidence="2 3">
    <name type="scientific">Anaerospora hongkongensis</name>
    <dbReference type="NCBI Taxonomy" id="244830"/>
    <lineage>
        <taxon>Bacteria</taxon>
        <taxon>Bacillati</taxon>
        <taxon>Bacillota</taxon>
        <taxon>Negativicutes</taxon>
        <taxon>Selenomonadales</taxon>
        <taxon>Sporomusaceae</taxon>
        <taxon>Anaerospora</taxon>
    </lineage>
</organism>
<dbReference type="PANTHER" id="PTHR38442">
    <property type="entry name" value="INNER MEMBRANE PROTEIN-RELATED"/>
    <property type="match status" value="1"/>
</dbReference>
<dbReference type="Pfam" id="PF04286">
    <property type="entry name" value="DUF445"/>
    <property type="match status" value="1"/>
</dbReference>
<dbReference type="GO" id="GO:0005886">
    <property type="term" value="C:plasma membrane"/>
    <property type="evidence" value="ECO:0007669"/>
    <property type="project" value="TreeGrafter"/>
</dbReference>
<dbReference type="OrthoDB" id="9769590at2"/>
<evidence type="ECO:0000313" key="2">
    <source>
        <dbReference type="EMBL" id="TCL35362.1"/>
    </source>
</evidence>
<dbReference type="EMBL" id="SLUI01000012">
    <property type="protein sequence ID" value="TCL35362.1"/>
    <property type="molecule type" value="Genomic_DNA"/>
</dbReference>
<keyword evidence="1" id="KW-1133">Transmembrane helix</keyword>
<name>A0A4R1PU01_9FIRM</name>
<comment type="caution">
    <text evidence="2">The sequence shown here is derived from an EMBL/GenBank/DDBJ whole genome shotgun (WGS) entry which is preliminary data.</text>
</comment>
<accession>A0A4R1PU01</accession>
<keyword evidence="1" id="KW-0472">Membrane</keyword>
<protein>
    <submittedName>
        <fullName evidence="2">Uncharacterized membrane-anchored protein YjiN (DUF445 family)</fullName>
    </submittedName>
</protein>
<reference evidence="2 3" key="1">
    <citation type="submission" date="2019-03" db="EMBL/GenBank/DDBJ databases">
        <title>Genomic Encyclopedia of Type Strains, Phase IV (KMG-IV): sequencing the most valuable type-strain genomes for metagenomic binning, comparative biology and taxonomic classification.</title>
        <authorList>
            <person name="Goeker M."/>
        </authorList>
    </citation>
    <scope>NUCLEOTIDE SEQUENCE [LARGE SCALE GENOMIC DNA]</scope>
    <source>
        <strain evidence="2 3">DSM 15969</strain>
    </source>
</reference>
<evidence type="ECO:0000256" key="1">
    <source>
        <dbReference type="SAM" id="Phobius"/>
    </source>
</evidence>
<evidence type="ECO:0000313" key="3">
    <source>
        <dbReference type="Proteomes" id="UP000295063"/>
    </source>
</evidence>
<gene>
    <name evidence="2" type="ORF">EV210_11220</name>
</gene>
<feature type="transmembrane region" description="Helical" evidence="1">
    <location>
        <begin position="395"/>
        <end position="415"/>
    </location>
</feature>
<keyword evidence="3" id="KW-1185">Reference proteome</keyword>
<proteinExistence type="predicted"/>
<dbReference type="Proteomes" id="UP000295063">
    <property type="component" value="Unassembled WGS sequence"/>
</dbReference>
<dbReference type="PANTHER" id="PTHR38442:SF1">
    <property type="entry name" value="INNER MEMBRANE PROTEIN"/>
    <property type="match status" value="1"/>
</dbReference>
<keyword evidence="1" id="KW-0812">Transmembrane</keyword>
<sequence length="416" mass="47559">MANRHKANWALAAVTAGYFASYPFSGTFAGGLISSACGAAMVGGLADWFAVTALFRKPLGFSYRTALIPRNREKIFRIMADMVEKELLTTANIKETLKRYSLAELLLHYLQDQGGKQEVKSILAAAGTQFIQSVDADELGRTLELLLHKEGAAIKLSPLLASGIEWSLHWGYGDKLITFILDEAIRLANNEQTPRLLGDLVVEAQATYERGMARRKIFNKLVEQLMHITPLRFGVIIQRRLVELLEKLKEPEHPLRKKLQSWLLSLVESLKTDEQLQLKVEMWKKQQLAVHWKLRDQCVALINQFYHIDGDAPIESRLERLINKRIDQWVEELDKNDQLQQQVDVQIKHQMTMWLDNRHNQLGSLVMERLQQFTNDELVTFIEARAGDDLQMIRINGSVVGGLLGILIYVATYWLW</sequence>
<dbReference type="InterPro" id="IPR007383">
    <property type="entry name" value="DUF445"/>
</dbReference>
<feature type="transmembrane region" description="Helical" evidence="1">
    <location>
        <begin position="7"/>
        <end position="25"/>
    </location>
</feature>
<feature type="transmembrane region" description="Helical" evidence="1">
    <location>
        <begin position="31"/>
        <end position="55"/>
    </location>
</feature>
<dbReference type="AlphaFoldDB" id="A0A4R1PU01"/>
<dbReference type="RefSeq" id="WP_132082468.1">
    <property type="nucleotide sequence ID" value="NZ_DALYTA010000021.1"/>
</dbReference>